<reference evidence="7" key="1">
    <citation type="submission" date="2023-09" db="EMBL/GenBank/DDBJ databases">
        <title>Undibacterium sp. 20NA77.5 isolated from freshwater.</title>
        <authorList>
            <person name="Le V."/>
            <person name="Ko S.-R."/>
            <person name="Ahn C.-Y."/>
            <person name="Oh H.-M."/>
        </authorList>
    </citation>
    <scope>NUCLEOTIDE SEQUENCE</scope>
    <source>
        <strain evidence="7">20NA77.5</strain>
    </source>
</reference>
<feature type="domain" description="PET hydrolase/cutinase-like" evidence="6">
    <location>
        <begin position="227"/>
        <end position="373"/>
    </location>
</feature>
<dbReference type="Gene3D" id="3.40.50.1820">
    <property type="entry name" value="alpha/beta hydrolase"/>
    <property type="match status" value="1"/>
</dbReference>
<gene>
    <name evidence="7" type="ORF">RF679_00665</name>
</gene>
<keyword evidence="5" id="KW-1133">Transmembrane helix</keyword>
<dbReference type="EMBL" id="CP133720">
    <property type="protein sequence ID" value="WMW80807.1"/>
    <property type="molecule type" value="Genomic_DNA"/>
</dbReference>
<dbReference type="Proteomes" id="UP001181355">
    <property type="component" value="Chromosome"/>
</dbReference>
<dbReference type="InterPro" id="IPR019734">
    <property type="entry name" value="TPR_rpt"/>
</dbReference>
<keyword evidence="2" id="KW-0442">Lipid degradation</keyword>
<keyword evidence="5" id="KW-0812">Transmembrane</keyword>
<dbReference type="SUPFAM" id="SSF48452">
    <property type="entry name" value="TPR-like"/>
    <property type="match status" value="1"/>
</dbReference>
<sequence length="597" mass="65203">MRLFDAIIVTLIARYRLAHAVFAGAALAGAALADAASDDGLHYLDVYGHFLFVGLLMKLHHFSLIAKVLGCLARVRRNIGLAALITPVVAVSIAGLPSVSAAQTSPAIQVARGPYAVGFRVVAQLDYGRVFHPAFDPVTGAAYQGERARPLQTLIWYPAQVSPSATRVQYQDYVRTRFTEANLAATSQEIAAAFAKYEQNLQRRLGPAAQNLLRSGTGAQFNASAVAGRFPVVIYAAGAGGSADENAELFEYLASHGMVVISSTSLAENGKEIGDGMEAAEPQIADVRFLLGYAHSLDFVDAKKIAVMGWSWGGMTTVFAAARDSRIGAIVSLDGTREPELTKQIDVRRLTAPWLYISRSPDTISQINRSGIDTSFSLLNAAKYTDVYQLISYPMQHHDFTAMRLHESSPASYREYQREELVQAYSVMAHYIRQFLAASLLKDRAAQDFLQKNPSENGAARHSMRMDISRAQAQVVTQSSFAQELAEDGFGKVAERYQAAQTRDPQFSLSAPQLQTWAYTLLAQKKFDQAVAIFSLWTQLYPKDANAFDSLAEGYEAQGKTKLAIDHYRRSLTLNPANRNAENRLKALGGSTSAPIK</sequence>
<evidence type="ECO:0000256" key="4">
    <source>
        <dbReference type="PROSITE-ProRule" id="PRU00339"/>
    </source>
</evidence>
<feature type="repeat" description="TPR" evidence="4">
    <location>
        <begin position="545"/>
        <end position="578"/>
    </location>
</feature>
<dbReference type="InterPro" id="IPR041127">
    <property type="entry name" value="PET_hydrolase/cutinase-like"/>
</dbReference>
<dbReference type="RefSeq" id="WP_309482298.1">
    <property type="nucleotide sequence ID" value="NZ_CP133720.1"/>
</dbReference>
<proteinExistence type="predicted"/>
<feature type="transmembrane region" description="Helical" evidence="5">
    <location>
        <begin position="81"/>
        <end position="99"/>
    </location>
</feature>
<dbReference type="PANTHER" id="PTHR10272">
    <property type="entry name" value="PLATELET-ACTIVATING FACTOR ACETYLHYDROLASE"/>
    <property type="match status" value="1"/>
</dbReference>
<dbReference type="GO" id="GO:0016787">
    <property type="term" value="F:hydrolase activity"/>
    <property type="evidence" value="ECO:0007669"/>
    <property type="project" value="UniProtKB-KW"/>
</dbReference>
<dbReference type="SUPFAM" id="SSF53474">
    <property type="entry name" value="alpha/beta-Hydrolases"/>
    <property type="match status" value="1"/>
</dbReference>
<keyword evidence="1 7" id="KW-0378">Hydrolase</keyword>
<organism evidence="7 8">
    <name type="scientific">Undibacterium cyanobacteriorum</name>
    <dbReference type="NCBI Taxonomy" id="3073561"/>
    <lineage>
        <taxon>Bacteria</taxon>
        <taxon>Pseudomonadati</taxon>
        <taxon>Pseudomonadota</taxon>
        <taxon>Betaproteobacteria</taxon>
        <taxon>Burkholderiales</taxon>
        <taxon>Oxalobacteraceae</taxon>
        <taxon>Undibacterium</taxon>
    </lineage>
</organism>
<evidence type="ECO:0000256" key="1">
    <source>
        <dbReference type="ARBA" id="ARBA00022801"/>
    </source>
</evidence>
<evidence type="ECO:0000313" key="7">
    <source>
        <dbReference type="EMBL" id="WMW80807.1"/>
    </source>
</evidence>
<dbReference type="InterPro" id="IPR011990">
    <property type="entry name" value="TPR-like_helical_dom_sf"/>
</dbReference>
<dbReference type="PANTHER" id="PTHR10272:SF0">
    <property type="entry name" value="PLATELET-ACTIVATING FACTOR ACETYLHYDROLASE"/>
    <property type="match status" value="1"/>
</dbReference>
<evidence type="ECO:0000259" key="6">
    <source>
        <dbReference type="Pfam" id="PF12740"/>
    </source>
</evidence>
<accession>A0ABY9RHZ3</accession>
<keyword evidence="3" id="KW-0443">Lipid metabolism</keyword>
<protein>
    <submittedName>
        <fullName evidence="7">Dienelactone hydrolase family protein</fullName>
    </submittedName>
</protein>
<dbReference type="InterPro" id="IPR029058">
    <property type="entry name" value="AB_hydrolase_fold"/>
</dbReference>
<dbReference type="Pfam" id="PF12740">
    <property type="entry name" value="PETase"/>
    <property type="match status" value="1"/>
</dbReference>
<dbReference type="PROSITE" id="PS50005">
    <property type="entry name" value="TPR"/>
    <property type="match status" value="1"/>
</dbReference>
<keyword evidence="8" id="KW-1185">Reference proteome</keyword>
<evidence type="ECO:0000256" key="3">
    <source>
        <dbReference type="ARBA" id="ARBA00023098"/>
    </source>
</evidence>
<dbReference type="SMART" id="SM00028">
    <property type="entry name" value="TPR"/>
    <property type="match status" value="2"/>
</dbReference>
<dbReference type="Gene3D" id="1.25.40.10">
    <property type="entry name" value="Tetratricopeptide repeat domain"/>
    <property type="match status" value="1"/>
</dbReference>
<evidence type="ECO:0000313" key="8">
    <source>
        <dbReference type="Proteomes" id="UP001181355"/>
    </source>
</evidence>
<feature type="transmembrane region" description="Helical" evidence="5">
    <location>
        <begin position="49"/>
        <end position="69"/>
    </location>
</feature>
<name>A0ABY9RHZ3_9BURK</name>
<keyword evidence="5" id="KW-0472">Membrane</keyword>
<evidence type="ECO:0000256" key="2">
    <source>
        <dbReference type="ARBA" id="ARBA00022963"/>
    </source>
</evidence>
<keyword evidence="4" id="KW-0802">TPR repeat</keyword>
<evidence type="ECO:0000256" key="5">
    <source>
        <dbReference type="SAM" id="Phobius"/>
    </source>
</evidence>